<dbReference type="RefSeq" id="WP_329083035.1">
    <property type="nucleotide sequence ID" value="NZ_CP109421.1"/>
</dbReference>
<dbReference type="Proteomes" id="UP001432209">
    <property type="component" value="Chromosome"/>
</dbReference>
<evidence type="ECO:0000259" key="1">
    <source>
        <dbReference type="PROSITE" id="PS51819"/>
    </source>
</evidence>
<evidence type="ECO:0000313" key="3">
    <source>
        <dbReference type="Proteomes" id="UP001432209"/>
    </source>
</evidence>
<dbReference type="InterPro" id="IPR029068">
    <property type="entry name" value="Glyas_Bleomycin-R_OHBP_Dase"/>
</dbReference>
<dbReference type="Gene3D" id="3.10.180.10">
    <property type="entry name" value="2,3-Dihydroxybiphenyl 1,2-Dioxygenase, domain 1"/>
    <property type="match status" value="1"/>
</dbReference>
<dbReference type="InterPro" id="IPR037523">
    <property type="entry name" value="VOC_core"/>
</dbReference>
<dbReference type="PROSITE" id="PS51819">
    <property type="entry name" value="VOC"/>
    <property type="match status" value="1"/>
</dbReference>
<dbReference type="CDD" id="cd08357">
    <property type="entry name" value="VOC_like"/>
    <property type="match status" value="1"/>
</dbReference>
<keyword evidence="3" id="KW-1185">Reference proteome</keyword>
<organism evidence="2 3">
    <name type="scientific">Streptomyces niveus</name>
    <name type="common">Streptomyces spheroides</name>
    <dbReference type="NCBI Taxonomy" id="193462"/>
    <lineage>
        <taxon>Bacteria</taxon>
        <taxon>Bacillati</taxon>
        <taxon>Actinomycetota</taxon>
        <taxon>Actinomycetes</taxon>
        <taxon>Kitasatosporales</taxon>
        <taxon>Streptomycetaceae</taxon>
        <taxon>Streptomyces</taxon>
    </lineage>
</organism>
<dbReference type="Pfam" id="PF00903">
    <property type="entry name" value="Glyoxalase"/>
    <property type="match status" value="1"/>
</dbReference>
<name>A0ABZ2AJ14_STRNV</name>
<dbReference type="InterPro" id="IPR004360">
    <property type="entry name" value="Glyas_Fos-R_dOase_dom"/>
</dbReference>
<evidence type="ECO:0000313" key="2">
    <source>
        <dbReference type="EMBL" id="WUX57589.1"/>
    </source>
</evidence>
<dbReference type="PANTHER" id="PTHR39434:SF1">
    <property type="entry name" value="VOC DOMAIN-CONTAINING PROTEIN"/>
    <property type="match status" value="1"/>
</dbReference>
<dbReference type="PANTHER" id="PTHR39434">
    <property type="match status" value="1"/>
</dbReference>
<reference evidence="2" key="1">
    <citation type="submission" date="2022-10" db="EMBL/GenBank/DDBJ databases">
        <title>The complete genomes of actinobacterial strains from the NBC collection.</title>
        <authorList>
            <person name="Joergensen T.S."/>
            <person name="Alvarez Arevalo M."/>
            <person name="Sterndorff E.B."/>
            <person name="Faurdal D."/>
            <person name="Vuksanovic O."/>
            <person name="Mourched A.-S."/>
            <person name="Charusanti P."/>
            <person name="Shaw S."/>
            <person name="Blin K."/>
            <person name="Weber T."/>
        </authorList>
    </citation>
    <scope>NUCLEOTIDE SEQUENCE</scope>
    <source>
        <strain evidence="2">NBC_01432</strain>
    </source>
</reference>
<accession>A0ABZ2AJ14</accession>
<protein>
    <submittedName>
        <fullName evidence="2">VOC family protein</fullName>
    </submittedName>
</protein>
<sequence>MPSSASPPPIPRFHLAVPVDNLAAARHFYGETLGLEQGRSGDGWVDWNLHGHQFVTHLAPGRSPRVHNPVDGHDVPVPHFGLILTVPAFQELAARLRDAGTTFVIEPYVRFAGETGEQWTMFLLDPAGNALEFKAFADDSQVFAT</sequence>
<proteinExistence type="predicted"/>
<gene>
    <name evidence="2" type="ORF">OG442_34440</name>
</gene>
<dbReference type="SUPFAM" id="SSF54593">
    <property type="entry name" value="Glyoxalase/Bleomycin resistance protein/Dihydroxybiphenyl dioxygenase"/>
    <property type="match status" value="1"/>
</dbReference>
<dbReference type="EMBL" id="CP109495">
    <property type="protein sequence ID" value="WUX57589.1"/>
    <property type="molecule type" value="Genomic_DNA"/>
</dbReference>
<feature type="domain" description="VOC" evidence="1">
    <location>
        <begin position="11"/>
        <end position="136"/>
    </location>
</feature>